<dbReference type="KEGG" id="deo:CAY53_02550"/>
<dbReference type="FunFam" id="3.40.50.920:FF:000007">
    <property type="entry name" value="Pyruvate:ferredoxin (Flavodoxin) oxidoreductase"/>
    <property type="match status" value="1"/>
</dbReference>
<dbReference type="CDD" id="cd07034">
    <property type="entry name" value="TPP_PYR_PFOR_IOR-alpha_like"/>
    <property type="match status" value="1"/>
</dbReference>
<dbReference type="GO" id="GO:0006979">
    <property type="term" value="P:response to oxidative stress"/>
    <property type="evidence" value="ECO:0007669"/>
    <property type="project" value="TreeGrafter"/>
</dbReference>
<dbReference type="Gene3D" id="4.10.780.10">
    <property type="entry name" value="Pyruvate-flavodoxin oxidoreductase, EKR domain"/>
    <property type="match status" value="1"/>
</dbReference>
<evidence type="ECO:0000256" key="9">
    <source>
        <dbReference type="PIRNR" id="PIRNR000159"/>
    </source>
</evidence>
<dbReference type="SUPFAM" id="SSF52922">
    <property type="entry name" value="TK C-terminal domain-like"/>
    <property type="match status" value="1"/>
</dbReference>
<feature type="binding site" evidence="12">
    <location>
        <position position="1092"/>
    </location>
    <ligand>
        <name>[4Fe-4S] cluster</name>
        <dbReference type="ChEBI" id="CHEBI:49883"/>
        <label>3</label>
    </ligand>
</feature>
<feature type="binding site" evidence="12">
    <location>
        <position position="752"/>
    </location>
    <ligand>
        <name>[4Fe-4S] cluster</name>
        <dbReference type="ChEBI" id="CHEBI:49883"/>
        <label>2</label>
    </ligand>
</feature>
<evidence type="ECO:0000256" key="4">
    <source>
        <dbReference type="ARBA" id="ARBA00022723"/>
    </source>
</evidence>
<dbReference type="Proteomes" id="UP000239867">
    <property type="component" value="Chromosome"/>
</dbReference>
<dbReference type="PANTHER" id="PTHR32154">
    <property type="entry name" value="PYRUVATE-FLAVODOXIN OXIDOREDUCTASE-RELATED"/>
    <property type="match status" value="1"/>
</dbReference>
<feature type="binding site" evidence="12">
    <location>
        <position position="755"/>
    </location>
    <ligand>
        <name>[4Fe-4S] cluster</name>
        <dbReference type="ChEBI" id="CHEBI:49883"/>
        <label>2</label>
    </ligand>
</feature>
<feature type="binding site" evidence="12">
    <location>
        <position position="697"/>
    </location>
    <ligand>
        <name>[4Fe-4S] cluster</name>
        <dbReference type="ChEBI" id="CHEBI:49883"/>
        <label>1</label>
    </ligand>
</feature>
<evidence type="ECO:0000256" key="2">
    <source>
        <dbReference type="ARBA" id="ARBA00022448"/>
    </source>
</evidence>
<dbReference type="InterPro" id="IPR011895">
    <property type="entry name" value="Pyrv_flavodox_OxRed"/>
</dbReference>
<dbReference type="Pfam" id="PF17147">
    <property type="entry name" value="PFOR_II"/>
    <property type="match status" value="1"/>
</dbReference>
<dbReference type="RefSeq" id="WP_104935794.1">
    <property type="nucleotide sequence ID" value="NZ_CP021255.1"/>
</dbReference>
<dbReference type="Pfam" id="PF01855">
    <property type="entry name" value="POR_N"/>
    <property type="match status" value="1"/>
</dbReference>
<dbReference type="PIRSF" id="PIRSF000159">
    <property type="entry name" value="NifJ"/>
    <property type="match status" value="1"/>
</dbReference>
<feature type="binding site" evidence="12">
    <location>
        <position position="700"/>
    </location>
    <ligand>
        <name>[4Fe-4S] cluster</name>
        <dbReference type="ChEBI" id="CHEBI:49883"/>
        <label>1</label>
    </ligand>
</feature>
<dbReference type="SUPFAM" id="SSF53323">
    <property type="entry name" value="Pyruvate-ferredoxin oxidoreductase, PFOR, domain III"/>
    <property type="match status" value="1"/>
</dbReference>
<dbReference type="InterPro" id="IPR019752">
    <property type="entry name" value="Pyrv/ketoisovalerate_OxRed_cat"/>
</dbReference>
<dbReference type="InterPro" id="IPR002880">
    <property type="entry name" value="Pyrv_Fd/Flavodoxin_OxRdtase_N"/>
</dbReference>
<dbReference type="PANTHER" id="PTHR32154:SF0">
    <property type="entry name" value="PYRUVATE-FLAVODOXIN OXIDOREDUCTASE-RELATED"/>
    <property type="match status" value="1"/>
</dbReference>
<feature type="site" description="Important for catalytic activity" evidence="11">
    <location>
        <position position="1017"/>
    </location>
</feature>
<dbReference type="InterPro" id="IPR033412">
    <property type="entry name" value="PFOR_II"/>
</dbReference>
<comment type="similarity">
    <text evidence="1 9">Belongs to the pyruvate:ferredoxin/flavodoxin oxidoreductase family.</text>
</comment>
<dbReference type="InterPro" id="IPR050722">
    <property type="entry name" value="Pyruvate:ferred/Flavod_OxRd"/>
</dbReference>
<evidence type="ECO:0000256" key="11">
    <source>
        <dbReference type="PIRSR" id="PIRSR000159-2"/>
    </source>
</evidence>
<dbReference type="GO" id="GO:0051539">
    <property type="term" value="F:4 iron, 4 sulfur cluster binding"/>
    <property type="evidence" value="ECO:0007669"/>
    <property type="project" value="UniProtKB-KW"/>
</dbReference>
<organism evidence="15 16">
    <name type="scientific">Desulfobulbus oralis</name>
    <dbReference type="NCBI Taxonomy" id="1986146"/>
    <lineage>
        <taxon>Bacteria</taxon>
        <taxon>Pseudomonadati</taxon>
        <taxon>Thermodesulfobacteriota</taxon>
        <taxon>Desulfobulbia</taxon>
        <taxon>Desulfobulbales</taxon>
        <taxon>Desulfobulbaceae</taxon>
        <taxon>Desulfobulbus</taxon>
    </lineage>
</organism>
<keyword evidence="7 12" id="KW-0408">Iron</keyword>
<dbReference type="GO" id="GO:0030976">
    <property type="term" value="F:thiamine pyrophosphate binding"/>
    <property type="evidence" value="ECO:0007669"/>
    <property type="project" value="InterPro"/>
</dbReference>
<dbReference type="GO" id="GO:0019164">
    <property type="term" value="F:pyruvate synthase activity"/>
    <property type="evidence" value="ECO:0007669"/>
    <property type="project" value="UniProtKB-EC"/>
</dbReference>
<proteinExistence type="inferred from homology"/>
<reference evidence="15 16" key="1">
    <citation type="journal article" date="2018" name="MBio">
        <title>Insights into the evolution of host association through the isolation and characterization of a novel human periodontal pathobiont, Desulfobulbus oralis.</title>
        <authorList>
            <person name="Cross K.L."/>
            <person name="Chirania P."/>
            <person name="Xiong W."/>
            <person name="Beall C.J."/>
            <person name="Elkins J.G."/>
            <person name="Giannone R.J."/>
            <person name="Griffen A.L."/>
            <person name="Guss A.M."/>
            <person name="Hettich R.L."/>
            <person name="Joshi S.S."/>
            <person name="Mokrzan E.M."/>
            <person name="Martin R.K."/>
            <person name="Zhulin I.B."/>
            <person name="Leys E.J."/>
            <person name="Podar M."/>
        </authorList>
    </citation>
    <scope>NUCLEOTIDE SEQUENCE [LARGE SCALE GENOMIC DNA]</scope>
    <source>
        <strain evidence="15 16">ORNL</strain>
    </source>
</reference>
<keyword evidence="15" id="KW-0670">Pyruvate</keyword>
<gene>
    <name evidence="15" type="ORF">CAY53_02550</name>
</gene>
<dbReference type="Gene3D" id="3.40.50.970">
    <property type="match status" value="2"/>
</dbReference>
<dbReference type="InterPro" id="IPR011766">
    <property type="entry name" value="TPP_enzyme_TPP-bd"/>
</dbReference>
<dbReference type="InterPro" id="IPR029061">
    <property type="entry name" value="THDP-binding"/>
</dbReference>
<keyword evidence="3 12" id="KW-0004">4Fe-4S</keyword>
<keyword evidence="13" id="KW-0175">Coiled coil</keyword>
<evidence type="ECO:0000256" key="12">
    <source>
        <dbReference type="PIRSR" id="PIRSR000159-50"/>
    </source>
</evidence>
<dbReference type="InterPro" id="IPR009014">
    <property type="entry name" value="Transketo_C/PFOR_II"/>
</dbReference>
<evidence type="ECO:0000256" key="5">
    <source>
        <dbReference type="ARBA" id="ARBA00022982"/>
    </source>
</evidence>
<dbReference type="Pfam" id="PF01558">
    <property type="entry name" value="POR"/>
    <property type="match status" value="1"/>
</dbReference>
<dbReference type="InterPro" id="IPR002869">
    <property type="entry name" value="Pyrv_flavodox_OxRed_cen"/>
</dbReference>
<keyword evidence="16" id="KW-1185">Reference proteome</keyword>
<dbReference type="Gene3D" id="3.30.70.20">
    <property type="match status" value="1"/>
</dbReference>
<dbReference type="EMBL" id="CP021255">
    <property type="protein sequence ID" value="AVD70491.1"/>
    <property type="molecule type" value="Genomic_DNA"/>
</dbReference>
<dbReference type="Pfam" id="PF10371">
    <property type="entry name" value="EKR"/>
    <property type="match status" value="1"/>
</dbReference>
<evidence type="ECO:0000256" key="7">
    <source>
        <dbReference type="ARBA" id="ARBA00023004"/>
    </source>
</evidence>
<evidence type="ECO:0000256" key="6">
    <source>
        <dbReference type="ARBA" id="ARBA00023002"/>
    </source>
</evidence>
<dbReference type="Gene3D" id="3.40.50.920">
    <property type="match status" value="1"/>
</dbReference>
<evidence type="ECO:0000313" key="16">
    <source>
        <dbReference type="Proteomes" id="UP000239867"/>
    </source>
</evidence>
<feature type="binding site" evidence="10">
    <location>
        <begin position="983"/>
        <end position="986"/>
    </location>
    <ligand>
        <name>thiamine diphosphate</name>
        <dbReference type="ChEBI" id="CHEBI:58937"/>
    </ligand>
</feature>
<evidence type="ECO:0000256" key="13">
    <source>
        <dbReference type="SAM" id="Coils"/>
    </source>
</evidence>
<evidence type="ECO:0000256" key="3">
    <source>
        <dbReference type="ARBA" id="ARBA00022485"/>
    </source>
</evidence>
<keyword evidence="2 9" id="KW-0813">Transport</keyword>
<dbReference type="NCBIfam" id="TIGR02176">
    <property type="entry name" value="pyruv_ox_red"/>
    <property type="match status" value="1"/>
</dbReference>
<feature type="binding site" evidence="12">
    <location>
        <position position="762"/>
    </location>
    <ligand>
        <name>[4Fe-4S] cluster</name>
        <dbReference type="ChEBI" id="CHEBI:49883"/>
        <label>1</label>
    </ligand>
</feature>
<dbReference type="FunFam" id="3.40.50.970:FF:000041">
    <property type="entry name" value="Pyruvate:ferredoxin (Flavodoxin) oxidoreductase"/>
    <property type="match status" value="1"/>
</dbReference>
<dbReference type="Pfam" id="PF02775">
    <property type="entry name" value="TPP_enzyme_C"/>
    <property type="match status" value="1"/>
</dbReference>
<feature type="site" description="Important for catalytic activity" evidence="11">
    <location>
        <position position="114"/>
    </location>
</feature>
<keyword evidence="8 12" id="KW-0411">Iron-sulfur</keyword>
<dbReference type="SMART" id="SM00890">
    <property type="entry name" value="EKR"/>
    <property type="match status" value="1"/>
</dbReference>
<evidence type="ECO:0000256" key="8">
    <source>
        <dbReference type="ARBA" id="ARBA00023014"/>
    </source>
</evidence>
<dbReference type="GO" id="GO:0005506">
    <property type="term" value="F:iron ion binding"/>
    <property type="evidence" value="ECO:0007669"/>
    <property type="project" value="InterPro"/>
</dbReference>
<dbReference type="CDD" id="cd03377">
    <property type="entry name" value="TPP_PFOR_PNO"/>
    <property type="match status" value="1"/>
</dbReference>
<protein>
    <recommendedName>
        <fullName evidence="9">Pyruvate:ferredoxin oxidoreductase</fullName>
        <ecNumber evidence="9">1.2.7.1</ecNumber>
    </recommendedName>
    <alternativeName>
        <fullName evidence="9">Pyruvate synthase</fullName>
    </alternativeName>
</protein>
<dbReference type="EC" id="1.2.7.1" evidence="9"/>
<dbReference type="Gene3D" id="3.40.920.10">
    <property type="entry name" value="Pyruvate-ferredoxin oxidoreductase, PFOR, domain III"/>
    <property type="match status" value="1"/>
</dbReference>
<dbReference type="SUPFAM" id="SSF54862">
    <property type="entry name" value="4Fe-4S ferredoxins"/>
    <property type="match status" value="1"/>
</dbReference>
<dbReference type="PROSITE" id="PS51379">
    <property type="entry name" value="4FE4S_FER_2"/>
    <property type="match status" value="2"/>
</dbReference>
<dbReference type="InterPro" id="IPR019456">
    <property type="entry name" value="Pyrv-flavodox_OxRtase_EKR"/>
</dbReference>
<keyword evidence="5 9" id="KW-0249">Electron transport</keyword>
<feature type="binding site" evidence="10">
    <location>
        <position position="64"/>
    </location>
    <ligand>
        <name>thiamine diphosphate</name>
        <dbReference type="ChEBI" id="CHEBI:58937"/>
    </ligand>
</feature>
<dbReference type="PROSITE" id="PS00198">
    <property type="entry name" value="4FE4S_FER_1"/>
    <property type="match status" value="2"/>
</dbReference>
<comment type="cofactor">
    <cofactor evidence="12">
        <name>[4Fe-4S] cluster</name>
        <dbReference type="ChEBI" id="CHEBI:49883"/>
    </cofactor>
    <text evidence="12">Binds 3 [4Fe-4S] clusters per subunit.</text>
</comment>
<dbReference type="InterPro" id="IPR017900">
    <property type="entry name" value="4Fe4S_Fe_S_CS"/>
</dbReference>
<feature type="binding site" evidence="12">
    <location>
        <position position="831"/>
    </location>
    <ligand>
        <name>[4Fe-4S] cluster</name>
        <dbReference type="ChEBI" id="CHEBI:49883"/>
        <label>3</label>
    </ligand>
</feature>
<dbReference type="AlphaFoldDB" id="A0A2L1GLD1"/>
<evidence type="ECO:0000313" key="15">
    <source>
        <dbReference type="EMBL" id="AVD70491.1"/>
    </source>
</evidence>
<evidence type="ECO:0000256" key="1">
    <source>
        <dbReference type="ARBA" id="ARBA00009032"/>
    </source>
</evidence>
<feature type="site" description="Important for catalytic activity" evidence="11">
    <location>
        <position position="31"/>
    </location>
</feature>
<accession>A0A2L1GLD1</accession>
<comment type="catalytic activity">
    <reaction evidence="9">
        <text>2 oxidized [2Fe-2S]-[ferredoxin] + pyruvate + CoA = 2 reduced [2Fe-2S]-[ferredoxin] + acetyl-CoA + CO2 + H(+)</text>
        <dbReference type="Rhea" id="RHEA:12765"/>
        <dbReference type="Rhea" id="RHEA-COMP:10000"/>
        <dbReference type="Rhea" id="RHEA-COMP:10001"/>
        <dbReference type="ChEBI" id="CHEBI:15361"/>
        <dbReference type="ChEBI" id="CHEBI:15378"/>
        <dbReference type="ChEBI" id="CHEBI:16526"/>
        <dbReference type="ChEBI" id="CHEBI:33737"/>
        <dbReference type="ChEBI" id="CHEBI:33738"/>
        <dbReference type="ChEBI" id="CHEBI:57287"/>
        <dbReference type="ChEBI" id="CHEBI:57288"/>
        <dbReference type="EC" id="1.2.7.1"/>
    </reaction>
</comment>
<feature type="binding site" evidence="12">
    <location>
        <position position="859"/>
    </location>
    <ligand>
        <name>[4Fe-4S] cluster</name>
        <dbReference type="ChEBI" id="CHEBI:49883"/>
        <label>3</label>
    </ligand>
</feature>
<feature type="binding site" evidence="12">
    <location>
        <position position="694"/>
    </location>
    <ligand>
        <name>[4Fe-4S] cluster</name>
        <dbReference type="ChEBI" id="CHEBI:49883"/>
        <label>1</label>
    </ligand>
</feature>
<dbReference type="FunFam" id="3.40.920.10:FF:000001">
    <property type="entry name" value="Pyruvate:ferredoxin (Flavodoxin) oxidoreductase"/>
    <property type="match status" value="1"/>
</dbReference>
<feature type="binding site" evidence="10">
    <location>
        <position position="114"/>
    </location>
    <ligand>
        <name>pyruvate</name>
        <dbReference type="ChEBI" id="CHEBI:15361"/>
    </ligand>
</feature>
<dbReference type="InterPro" id="IPR017896">
    <property type="entry name" value="4Fe4S_Fe-S-bd"/>
</dbReference>
<name>A0A2L1GLD1_9BACT</name>
<feature type="site" description="Important for catalytic activity" evidence="11">
    <location>
        <position position="64"/>
    </location>
</feature>
<feature type="binding site" evidence="10">
    <location>
        <position position="836"/>
    </location>
    <ligand>
        <name>thiamine diphosphate</name>
        <dbReference type="ChEBI" id="CHEBI:58937"/>
    </ligand>
</feature>
<dbReference type="InterPro" id="IPR037112">
    <property type="entry name" value="Pyrv-flavodox_OxR_EKR_sf"/>
</dbReference>
<dbReference type="OrthoDB" id="9794954at2"/>
<dbReference type="GO" id="GO:0022900">
    <property type="term" value="P:electron transport chain"/>
    <property type="evidence" value="ECO:0007669"/>
    <property type="project" value="InterPro"/>
</dbReference>
<feature type="binding site" evidence="10">
    <location>
        <position position="31"/>
    </location>
    <ligand>
        <name>pyruvate</name>
        <dbReference type="ChEBI" id="CHEBI:15361"/>
    </ligand>
</feature>
<sequence length="1192" mass="130179">MSRKMVTIDGNTACANIAYATSEVITIYPITPSSPMADIADAKATAKQENIWGSVPVVSQMQSEAGVAGAVHGSLGAGAMCTTFTASQGLLLMIPNMYKIAGELTPTVFHITARALACQGLSIFGDHGDVMAARQVGWAMLCSQDVQEAQDLALIATQSTLASRVPFIHFFDGFRTSHEVMKIEDLSMDDIRFMIDEDLVIEHRKRALTPDRPSLAGTAQNPDVNFTGRETVNKYYDATPGIVQETMNKFAELTGRQYHLFDYVGAPDATDVIVIMGSGALTVAATIEHLIAREDRKAGLVIVRLFRPFDAAAMVNALPSTVERITVMDRTKEPGAIGEPLYEDVCTALTEALERNPTMCMPAVYGGRFGLGSAEFSPAMVKAILDNMASFAPKKHFCVGPHDDVTFTSLNYDPHFNIEGEDVYRAMFYGLGSDGTVGANKNTIKIIGTETDNSTQGYFVYDSKKSGSMTVSHLRFGKKQVVAPYLITKANFIACHNFAFLNSYDMLANLHEGGTFLLTSTYDKDEIWQHLPALVQKQLIEKKARFYIIDAVKLGLALGLGARINMIMQTAFFKISGILPEQEAIDAIKKAIKKTYGSKGDKVVQMNYSAVDGAIANIFEVTVPESVNGHEMPPTVPEEAPAFVREVTARMMAGRGESIKVSQMPADGRWPTATTQWEKRNIAVKVSSWDPEACIQCGRCSLVCPHASIRMKVATPEALQAAGADESFKTADAMGKEFAGMKFTIQISTADCCGCTLCVSTCPGRKKDANGKRTDEPALAMVLNTEELYRQEAPHWKTFMALPEVDEQLIDVGTIKGSQFKRPLFEFSGACAGCGETPYVKLVTQLFGDRMLASNATGCSSIYSGNLPTTPYAKRADGRGPAWSNSLFEDNAEHGLGMRDAVDKLGMQAGELLEKAVEAQIVAKELADSILDARQDTQMAIEAQRARIDELKKVLEQSRDIIAKRLYHVADYLVKKSVWIIGGDGWGYDIGYGGLDHVLASGKNVNVLLLDTEVYSNTGGQMSKSTPRAAVAQFASSGKTMPKKNMGMIFSTFGTVYVARISIGANPTQAVRAIKEAEAYDGPSLVICYAHCINHGIDMAKGLEQQKKAVECGHWSLFRYNPDLEKAGKNPMIIDSKEPTISFAEYAMNENRYRRLKMSNAEHAAELMQKSQEDVDRNWKLLKGWAKALETE</sequence>
<feature type="domain" description="4Fe-4S ferredoxin-type" evidence="14">
    <location>
        <begin position="685"/>
        <end position="714"/>
    </location>
</feature>
<evidence type="ECO:0000256" key="10">
    <source>
        <dbReference type="PIRSR" id="PIRSR000159-1"/>
    </source>
</evidence>
<evidence type="ECO:0000259" key="14">
    <source>
        <dbReference type="PROSITE" id="PS51379"/>
    </source>
</evidence>
<feature type="binding site" evidence="10">
    <location>
        <position position="859"/>
    </location>
    <ligand>
        <name>thiamine diphosphate</name>
        <dbReference type="ChEBI" id="CHEBI:58937"/>
    </ligand>
</feature>
<feature type="binding site" evidence="12">
    <location>
        <position position="834"/>
    </location>
    <ligand>
        <name>[4Fe-4S] cluster</name>
        <dbReference type="ChEBI" id="CHEBI:49883"/>
        <label>3</label>
    </ligand>
</feature>
<keyword evidence="4 12" id="KW-0479">Metal-binding</keyword>
<keyword evidence="6 9" id="KW-0560">Oxidoreductase</keyword>
<dbReference type="Pfam" id="PF12838">
    <property type="entry name" value="Fer4_7"/>
    <property type="match status" value="1"/>
</dbReference>
<feature type="binding site" evidence="12">
    <location>
        <position position="758"/>
    </location>
    <ligand>
        <name>[4Fe-4S] cluster</name>
        <dbReference type="ChEBI" id="CHEBI:49883"/>
        <label>2</label>
    </ligand>
</feature>
<dbReference type="SUPFAM" id="SSF52518">
    <property type="entry name" value="Thiamin diphosphate-binding fold (THDP-binding)"/>
    <property type="match status" value="2"/>
</dbReference>
<feature type="domain" description="4Fe-4S ferredoxin-type" evidence="14">
    <location>
        <begin position="743"/>
        <end position="772"/>
    </location>
</feature>
<feature type="binding site" evidence="12">
    <location>
        <position position="704"/>
    </location>
    <ligand>
        <name>[4Fe-4S] cluster</name>
        <dbReference type="ChEBI" id="CHEBI:49883"/>
        <label>2</label>
    </ligand>
</feature>
<feature type="coiled-coil region" evidence="13">
    <location>
        <begin position="934"/>
        <end position="961"/>
    </location>
</feature>
<feature type="binding site" evidence="10">
    <location>
        <begin position="1012"/>
        <end position="1017"/>
    </location>
    <ligand>
        <name>thiamine diphosphate</name>
        <dbReference type="ChEBI" id="CHEBI:58937"/>
    </ligand>
</feature>
<dbReference type="FunFam" id="3.40.50.970:FF:000012">
    <property type="entry name" value="Pyruvate:ferredoxin (Flavodoxin) oxidoreductase"/>
    <property type="match status" value="1"/>
</dbReference>